<evidence type="ECO:0000313" key="3">
    <source>
        <dbReference type="Proteomes" id="UP000316292"/>
    </source>
</evidence>
<organism evidence="2 3">
    <name type="scientific">Eiseniibacteriota bacterium</name>
    <dbReference type="NCBI Taxonomy" id="2212470"/>
    <lineage>
        <taxon>Bacteria</taxon>
        <taxon>Candidatus Eiseniibacteriota</taxon>
    </lineage>
</organism>
<dbReference type="AlphaFoldDB" id="A0A538SAT0"/>
<accession>A0A538SAT0</accession>
<name>A0A538SAT0_UNCEI</name>
<evidence type="ECO:0000313" key="2">
    <source>
        <dbReference type="EMBL" id="TMQ48479.1"/>
    </source>
</evidence>
<feature type="compositionally biased region" description="Basic and acidic residues" evidence="1">
    <location>
        <begin position="58"/>
        <end position="70"/>
    </location>
</feature>
<feature type="region of interest" description="Disordered" evidence="1">
    <location>
        <begin position="1"/>
        <end position="97"/>
    </location>
</feature>
<comment type="caution">
    <text evidence="2">The sequence shown here is derived from an EMBL/GenBank/DDBJ whole genome shotgun (WGS) entry which is preliminary data.</text>
</comment>
<dbReference type="EMBL" id="VBOR01000074">
    <property type="protein sequence ID" value="TMQ48479.1"/>
    <property type="molecule type" value="Genomic_DNA"/>
</dbReference>
<reference evidence="2 3" key="1">
    <citation type="journal article" date="2019" name="Nat. Microbiol.">
        <title>Mediterranean grassland soil C-N compound turnover is dependent on rainfall and depth, and is mediated by genomically divergent microorganisms.</title>
        <authorList>
            <person name="Diamond S."/>
            <person name="Andeer P.F."/>
            <person name="Li Z."/>
            <person name="Crits-Christoph A."/>
            <person name="Burstein D."/>
            <person name="Anantharaman K."/>
            <person name="Lane K.R."/>
            <person name="Thomas B.C."/>
            <person name="Pan C."/>
            <person name="Northen T.R."/>
            <person name="Banfield J.F."/>
        </authorList>
    </citation>
    <scope>NUCLEOTIDE SEQUENCE [LARGE SCALE GENOMIC DNA]</scope>
    <source>
        <strain evidence="2">WS_1</strain>
    </source>
</reference>
<evidence type="ECO:0000256" key="1">
    <source>
        <dbReference type="SAM" id="MobiDB-lite"/>
    </source>
</evidence>
<dbReference type="Proteomes" id="UP000316292">
    <property type="component" value="Unassembled WGS sequence"/>
</dbReference>
<proteinExistence type="predicted"/>
<sequence>MKPFPRPTRQAPDYGEETHIFGITPSPSQRETNDEDLAPPPSQAPSTTRKTSPPEPVRPAEEKPAGDKPVGDNPPASAPPPDTPIQRLHMATVGAEGRGDLADLRRLRSAWKEYVSKVVGPDRSRAKREYADCLWAIQGITGKRGDQKDTLAAYRDYLLSAPAGGADNRSASRLRQLEEAFTEKR</sequence>
<gene>
    <name evidence="2" type="ORF">E6K71_07115</name>
</gene>
<protein>
    <submittedName>
        <fullName evidence="2">Uncharacterized protein</fullName>
    </submittedName>
</protein>